<organism evidence="6 7">
    <name type="scientific">Mycobacterium nebraskense</name>
    <dbReference type="NCBI Taxonomy" id="244292"/>
    <lineage>
        <taxon>Bacteria</taxon>
        <taxon>Bacillati</taxon>
        <taxon>Actinomycetota</taxon>
        <taxon>Actinomycetes</taxon>
        <taxon>Mycobacteriales</taxon>
        <taxon>Mycobacteriaceae</taxon>
        <taxon>Mycobacterium</taxon>
    </lineage>
</organism>
<dbReference type="RefSeq" id="WP_046182976.1">
    <property type="nucleotide sequence ID" value="NZ_JACKSS010000104.1"/>
</dbReference>
<evidence type="ECO:0000256" key="1">
    <source>
        <dbReference type="ARBA" id="ARBA00023015"/>
    </source>
</evidence>
<dbReference type="CDD" id="cd00093">
    <property type="entry name" value="HTH_XRE"/>
    <property type="match status" value="1"/>
</dbReference>
<keyword evidence="3" id="KW-0804">Transcription</keyword>
<keyword evidence="1" id="KW-0805">Transcription regulation</keyword>
<dbReference type="GO" id="GO:0005829">
    <property type="term" value="C:cytosol"/>
    <property type="evidence" value="ECO:0007669"/>
    <property type="project" value="TreeGrafter"/>
</dbReference>
<dbReference type="AlphaFoldDB" id="A0A0F5NEV4"/>
<sequence length="138" mass="15155">MAPEEKLSAKVSNAASDIGSFIRSQRELAQVSVRQLAEKSGVSNPYLSQVERGLRKPSAEVLNQIAKALRVSAEVLYVRAGILEPSDKSQVRDAIITDTAITERQKQILLDIYTSFTHQNEAGESSNEECSTEPYGDE</sequence>
<dbReference type="InterPro" id="IPR050807">
    <property type="entry name" value="TransReg_Diox_bact_type"/>
</dbReference>
<dbReference type="InterPro" id="IPR010982">
    <property type="entry name" value="Lambda_DNA-bd_dom_sf"/>
</dbReference>
<dbReference type="FunFam" id="1.10.260.40:FF:000032">
    <property type="entry name" value="Transcriptional regulator ClgR"/>
    <property type="match status" value="1"/>
</dbReference>
<reference evidence="6 7" key="1">
    <citation type="submission" date="2016-01" db="EMBL/GenBank/DDBJ databases">
        <title>The new phylogeny of the genus Mycobacterium.</title>
        <authorList>
            <person name="Tarcisio F."/>
            <person name="Conor M."/>
            <person name="Antonella G."/>
            <person name="Elisabetta G."/>
            <person name="Giulia F.S."/>
            <person name="Sara T."/>
            <person name="Anna F."/>
            <person name="Clotilde B."/>
            <person name="Roberto B."/>
            <person name="Veronica D.S."/>
            <person name="Fabio R."/>
            <person name="Monica P."/>
            <person name="Olivier J."/>
            <person name="Enrico T."/>
            <person name="Nicola S."/>
        </authorList>
    </citation>
    <scope>NUCLEOTIDE SEQUENCE [LARGE SCALE GENOMIC DNA]</scope>
    <source>
        <strain evidence="6 7">DSM 44803</strain>
    </source>
</reference>
<evidence type="ECO:0000313" key="6">
    <source>
        <dbReference type="EMBL" id="ORW15392.1"/>
    </source>
</evidence>
<gene>
    <name evidence="6" type="ORF">AWC17_18420</name>
</gene>
<dbReference type="SMART" id="SM00530">
    <property type="entry name" value="HTH_XRE"/>
    <property type="match status" value="1"/>
</dbReference>
<accession>A0A0F5NEV4</accession>
<dbReference type="OrthoDB" id="70105at2"/>
<feature type="compositionally biased region" description="Acidic residues" evidence="4">
    <location>
        <begin position="126"/>
        <end position="138"/>
    </location>
</feature>
<dbReference type="InterPro" id="IPR001387">
    <property type="entry name" value="Cro/C1-type_HTH"/>
</dbReference>
<keyword evidence="2" id="KW-0238">DNA-binding</keyword>
<evidence type="ECO:0000256" key="3">
    <source>
        <dbReference type="ARBA" id="ARBA00023163"/>
    </source>
</evidence>
<name>A0A0F5NEV4_9MYCO</name>
<evidence type="ECO:0000256" key="4">
    <source>
        <dbReference type="SAM" id="MobiDB-lite"/>
    </source>
</evidence>
<evidence type="ECO:0000259" key="5">
    <source>
        <dbReference type="PROSITE" id="PS50943"/>
    </source>
</evidence>
<dbReference type="Gene3D" id="1.10.260.40">
    <property type="entry name" value="lambda repressor-like DNA-binding domains"/>
    <property type="match status" value="1"/>
</dbReference>
<protein>
    <submittedName>
        <fullName evidence="6">XRE family transcriptional regulator</fullName>
    </submittedName>
</protein>
<keyword evidence="7" id="KW-1185">Reference proteome</keyword>
<dbReference type="EMBL" id="LQPH01000173">
    <property type="protein sequence ID" value="ORW15392.1"/>
    <property type="molecule type" value="Genomic_DNA"/>
</dbReference>
<dbReference type="GO" id="GO:0003700">
    <property type="term" value="F:DNA-binding transcription factor activity"/>
    <property type="evidence" value="ECO:0007669"/>
    <property type="project" value="TreeGrafter"/>
</dbReference>
<dbReference type="PROSITE" id="PS50943">
    <property type="entry name" value="HTH_CROC1"/>
    <property type="match status" value="1"/>
</dbReference>
<dbReference type="PANTHER" id="PTHR46797:SF1">
    <property type="entry name" value="METHYLPHOSPHONATE SYNTHASE"/>
    <property type="match status" value="1"/>
</dbReference>
<evidence type="ECO:0000313" key="7">
    <source>
        <dbReference type="Proteomes" id="UP000193781"/>
    </source>
</evidence>
<dbReference type="STRING" id="244292.ABW17_11495"/>
<dbReference type="PANTHER" id="PTHR46797">
    <property type="entry name" value="HTH-TYPE TRANSCRIPTIONAL REGULATOR"/>
    <property type="match status" value="1"/>
</dbReference>
<dbReference type="SUPFAM" id="SSF47413">
    <property type="entry name" value="lambda repressor-like DNA-binding domains"/>
    <property type="match status" value="1"/>
</dbReference>
<dbReference type="Pfam" id="PF01381">
    <property type="entry name" value="HTH_3"/>
    <property type="match status" value="1"/>
</dbReference>
<evidence type="ECO:0000256" key="2">
    <source>
        <dbReference type="ARBA" id="ARBA00023125"/>
    </source>
</evidence>
<feature type="domain" description="HTH cro/C1-type" evidence="5">
    <location>
        <begin position="22"/>
        <end position="76"/>
    </location>
</feature>
<proteinExistence type="predicted"/>
<feature type="region of interest" description="Disordered" evidence="4">
    <location>
        <begin position="119"/>
        <end position="138"/>
    </location>
</feature>
<dbReference type="GO" id="GO:0003677">
    <property type="term" value="F:DNA binding"/>
    <property type="evidence" value="ECO:0007669"/>
    <property type="project" value="UniProtKB-KW"/>
</dbReference>
<dbReference type="Proteomes" id="UP000193781">
    <property type="component" value="Unassembled WGS sequence"/>
</dbReference>
<comment type="caution">
    <text evidence="6">The sequence shown here is derived from an EMBL/GenBank/DDBJ whole genome shotgun (WGS) entry which is preliminary data.</text>
</comment>